<evidence type="ECO:0000256" key="3">
    <source>
        <dbReference type="ARBA" id="ARBA00023157"/>
    </source>
</evidence>
<evidence type="ECO:0000256" key="1">
    <source>
        <dbReference type="ARBA" id="ARBA00004196"/>
    </source>
</evidence>
<dbReference type="Pfam" id="PF13905">
    <property type="entry name" value="Thioredoxin_8"/>
    <property type="match status" value="1"/>
</dbReference>
<evidence type="ECO:0000256" key="4">
    <source>
        <dbReference type="ARBA" id="ARBA00023284"/>
    </source>
</evidence>
<dbReference type="GO" id="GO:0030313">
    <property type="term" value="C:cell envelope"/>
    <property type="evidence" value="ECO:0007669"/>
    <property type="project" value="UniProtKB-SubCell"/>
</dbReference>
<dbReference type="AlphaFoldDB" id="A0A2U2PD31"/>
<organism evidence="6 7">
    <name type="scientific">Pararcticibacter amylolyticus</name>
    <dbReference type="NCBI Taxonomy" id="2173175"/>
    <lineage>
        <taxon>Bacteria</taxon>
        <taxon>Pseudomonadati</taxon>
        <taxon>Bacteroidota</taxon>
        <taxon>Sphingobacteriia</taxon>
        <taxon>Sphingobacteriales</taxon>
        <taxon>Sphingobacteriaceae</taxon>
        <taxon>Pararcticibacter</taxon>
    </lineage>
</organism>
<comment type="caution">
    <text evidence="6">The sequence shown here is derived from an EMBL/GenBank/DDBJ whole genome shotgun (WGS) entry which is preliminary data.</text>
</comment>
<dbReference type="RefSeq" id="WP_109417079.1">
    <property type="nucleotide sequence ID" value="NZ_QEAS01000015.1"/>
</dbReference>
<dbReference type="GO" id="GO:0017004">
    <property type="term" value="P:cytochrome complex assembly"/>
    <property type="evidence" value="ECO:0007669"/>
    <property type="project" value="UniProtKB-KW"/>
</dbReference>
<keyword evidence="4" id="KW-0676">Redox-active center</keyword>
<keyword evidence="3" id="KW-1015">Disulfide bond</keyword>
<dbReference type="PROSITE" id="PS51352">
    <property type="entry name" value="THIOREDOXIN_2"/>
    <property type="match status" value="1"/>
</dbReference>
<dbReference type="EMBL" id="QEAS01000015">
    <property type="protein sequence ID" value="PWG79295.1"/>
    <property type="molecule type" value="Genomic_DNA"/>
</dbReference>
<dbReference type="InterPro" id="IPR036249">
    <property type="entry name" value="Thioredoxin-like_sf"/>
</dbReference>
<dbReference type="Proteomes" id="UP000245647">
    <property type="component" value="Unassembled WGS sequence"/>
</dbReference>
<feature type="domain" description="Thioredoxin" evidence="5">
    <location>
        <begin position="287"/>
        <end position="442"/>
    </location>
</feature>
<evidence type="ECO:0000313" key="7">
    <source>
        <dbReference type="Proteomes" id="UP000245647"/>
    </source>
</evidence>
<dbReference type="SUPFAM" id="SSF52833">
    <property type="entry name" value="Thioredoxin-like"/>
    <property type="match status" value="1"/>
</dbReference>
<dbReference type="InterPro" id="IPR050553">
    <property type="entry name" value="Thioredoxin_ResA/DsbE_sf"/>
</dbReference>
<keyword evidence="2" id="KW-0201">Cytochrome c-type biogenesis</keyword>
<dbReference type="InterPro" id="IPR012336">
    <property type="entry name" value="Thioredoxin-like_fold"/>
</dbReference>
<comment type="subcellular location">
    <subcellularLocation>
        <location evidence="1">Cell envelope</location>
    </subcellularLocation>
</comment>
<keyword evidence="7" id="KW-1185">Reference proteome</keyword>
<dbReference type="OrthoDB" id="9815205at2"/>
<dbReference type="InterPro" id="IPR013766">
    <property type="entry name" value="Thioredoxin_domain"/>
</dbReference>
<dbReference type="PANTHER" id="PTHR42852:SF6">
    <property type="entry name" value="THIOL:DISULFIDE INTERCHANGE PROTEIN DSBE"/>
    <property type="match status" value="1"/>
</dbReference>
<protein>
    <recommendedName>
        <fullName evidence="5">Thioredoxin domain-containing protein</fullName>
    </recommendedName>
</protein>
<evidence type="ECO:0000313" key="6">
    <source>
        <dbReference type="EMBL" id="PWG79295.1"/>
    </source>
</evidence>
<gene>
    <name evidence="6" type="ORF">DDR33_17385</name>
</gene>
<name>A0A2U2PD31_9SPHI</name>
<accession>A0A2U2PD31</accession>
<dbReference type="PANTHER" id="PTHR42852">
    <property type="entry name" value="THIOL:DISULFIDE INTERCHANGE PROTEIN DSBE"/>
    <property type="match status" value="1"/>
</dbReference>
<evidence type="ECO:0000256" key="2">
    <source>
        <dbReference type="ARBA" id="ARBA00022748"/>
    </source>
</evidence>
<proteinExistence type="predicted"/>
<dbReference type="CDD" id="cd02966">
    <property type="entry name" value="TlpA_like_family"/>
    <property type="match status" value="1"/>
</dbReference>
<dbReference type="Gene3D" id="3.40.30.10">
    <property type="entry name" value="Glutaredoxin"/>
    <property type="match status" value="1"/>
</dbReference>
<reference evidence="6 7" key="1">
    <citation type="submission" date="2018-04" db="EMBL/GenBank/DDBJ databases">
        <title>Pedobacter chongqingensis sp. nov., isolated from a rottenly hemp rope.</title>
        <authorList>
            <person name="Cai Y."/>
        </authorList>
    </citation>
    <scope>NUCLEOTIDE SEQUENCE [LARGE SCALE GENOMIC DNA]</scope>
    <source>
        <strain evidence="6 7">FJ4-8</strain>
    </source>
</reference>
<evidence type="ECO:0000259" key="5">
    <source>
        <dbReference type="PROSITE" id="PS51352"/>
    </source>
</evidence>
<sequence length="447" mass="50045">MKRSCLYKAVFFVVVLLVSLNGRSALGQTMFRVSYYPDYFSTTVVPFSNPELPHIDLPVSRRAGREFSFVVPDTLLSTGYVALQWDDPARGSAGNGVRVYFTEPGDSIIVTLPEEGRDLSFSGRGGAGYRLQDSLYQRRFDLARLSNMAFEGQISARALAVIKADAAALKGYYDLRVLSSKIRSGMIKRDSVLMEDPALTVPESHLSRNYPLYLLERARIFNSSGNRPEDLSSFVVQHYTGQLKDKILTVYAKTQLFSMEDSTRSGIMREIADSGYVRMLGTLFTPLKKGSRAFPFSLPDENGKYLEMDSLRGKVVFIDFWFTGCTGCAQYYRDVLSPVEHYFSGNKDVVFVSISVDKDKLTWLKSVHGTGTSEKKYTGNGAVNLYTDGMGSRHPVVKHYRVAAFPRPLLIGRSGKIYTSDEIRLRRGGAESLIREIKEALKEGVDR</sequence>